<dbReference type="Proteomes" id="UP000008281">
    <property type="component" value="Unassembled WGS sequence"/>
</dbReference>
<dbReference type="InParanoid" id="E3N599"/>
<dbReference type="EMBL" id="DS268531">
    <property type="protein sequence ID" value="EFO87134.1"/>
    <property type="molecule type" value="Genomic_DNA"/>
</dbReference>
<protein>
    <submittedName>
        <fullName evidence="1">Uncharacterized protein</fullName>
    </submittedName>
</protein>
<dbReference type="AlphaFoldDB" id="E3N599"/>
<evidence type="ECO:0000313" key="1">
    <source>
        <dbReference type="EMBL" id="EFO87134.1"/>
    </source>
</evidence>
<name>E3N599_CAERE</name>
<reference evidence="1" key="1">
    <citation type="submission" date="2007-07" db="EMBL/GenBank/DDBJ databases">
        <title>PCAP assembly of the Caenorhabditis remanei genome.</title>
        <authorList>
            <consortium name="The Caenorhabditis remanei Sequencing Consortium"/>
            <person name="Wilson R.K."/>
        </authorList>
    </citation>
    <scope>NUCLEOTIDE SEQUENCE [LARGE SCALE GENOMIC DNA]</scope>
    <source>
        <strain evidence="1">PB4641</strain>
    </source>
</reference>
<evidence type="ECO:0000313" key="2">
    <source>
        <dbReference type="Proteomes" id="UP000008281"/>
    </source>
</evidence>
<organism evidence="2">
    <name type="scientific">Caenorhabditis remanei</name>
    <name type="common">Caenorhabditis vulgaris</name>
    <dbReference type="NCBI Taxonomy" id="31234"/>
    <lineage>
        <taxon>Eukaryota</taxon>
        <taxon>Metazoa</taxon>
        <taxon>Ecdysozoa</taxon>
        <taxon>Nematoda</taxon>
        <taxon>Chromadorea</taxon>
        <taxon>Rhabditida</taxon>
        <taxon>Rhabditina</taxon>
        <taxon>Rhabditomorpha</taxon>
        <taxon>Rhabditoidea</taxon>
        <taxon>Rhabditidae</taxon>
        <taxon>Peloderinae</taxon>
        <taxon>Caenorhabditis</taxon>
    </lineage>
</organism>
<gene>
    <name evidence="1" type="ORF">CRE_28975</name>
</gene>
<keyword evidence="2" id="KW-1185">Reference proteome</keyword>
<dbReference type="HOGENOM" id="CLU_168488_0_0_1"/>
<sequence>MENKCDPRLEHLIVSTSEKVNVGNLLEGLKWDPFPRDRRRWFTYSKQLDTLSESFSGGYDIKRADGKKATIRVVDGQTQTFINFHVWP</sequence>
<accession>E3N599</accession>
<proteinExistence type="predicted"/>